<dbReference type="EMBL" id="LSRX01000283">
    <property type="protein sequence ID" value="OLQ01702.1"/>
    <property type="molecule type" value="Genomic_DNA"/>
</dbReference>
<reference evidence="2 3" key="1">
    <citation type="submission" date="2016-02" db="EMBL/GenBank/DDBJ databases">
        <title>Genome analysis of coral dinoflagellate symbionts highlights evolutionary adaptations to a symbiotic lifestyle.</title>
        <authorList>
            <person name="Aranda M."/>
            <person name="Li Y."/>
            <person name="Liew Y.J."/>
            <person name="Baumgarten S."/>
            <person name="Simakov O."/>
            <person name="Wilson M."/>
            <person name="Piel J."/>
            <person name="Ashoor H."/>
            <person name="Bougouffa S."/>
            <person name="Bajic V.B."/>
            <person name="Ryu T."/>
            <person name="Ravasi T."/>
            <person name="Bayer T."/>
            <person name="Micklem G."/>
            <person name="Kim H."/>
            <person name="Bhak J."/>
            <person name="Lajeunesse T.C."/>
            <person name="Voolstra C.R."/>
        </authorList>
    </citation>
    <scope>NUCLEOTIDE SEQUENCE [LARGE SCALE GENOMIC DNA]</scope>
    <source>
        <strain evidence="2 3">CCMP2467</strain>
    </source>
</reference>
<feature type="region of interest" description="Disordered" evidence="1">
    <location>
        <begin position="199"/>
        <end position="230"/>
    </location>
</feature>
<comment type="caution">
    <text evidence="2">The sequence shown here is derived from an EMBL/GenBank/DDBJ whole genome shotgun (WGS) entry which is preliminary data.</text>
</comment>
<sequence>MARPIAEGYMTVPWTAGRDPGDLTSDAQGAAEAIVDEIGAEGCVEDAAEDDGATAGVATLNRIREDSISPSRTPILQLILEGSRTFVFETVPLRACALMDDAAQHNFLDLAKTRQWLEVQRVLLGKPHLVNAQPCGRFSAILSSNFSYTCQGAGRSSERLKQKGSSGSKIHPTSKQWSYVSPSRWAGVNIEISKRVLPRKPKEPEPALASAVSFRKHGPPTREVSEDRGGTRCQVVKSALTDKHRHIHGRNLRHAALICNTKRAAWISLRRSTEVVEGQAEDQNALDLAGRWPALADTSVGERLALIPATFDGGGKLPIRGGTVKEAVEALNSAAESCRFEEEREILAIDKPPLGEGHFWHDEKKAETVPGIRPSTYATARLRGRLEFELPERHGRAATRSNRSTKSEPWQAPQVKAFSRLVTLK</sequence>
<organism evidence="2 3">
    <name type="scientific">Symbiodinium microadriaticum</name>
    <name type="common">Dinoflagellate</name>
    <name type="synonym">Zooxanthella microadriatica</name>
    <dbReference type="NCBI Taxonomy" id="2951"/>
    <lineage>
        <taxon>Eukaryota</taxon>
        <taxon>Sar</taxon>
        <taxon>Alveolata</taxon>
        <taxon>Dinophyceae</taxon>
        <taxon>Suessiales</taxon>
        <taxon>Symbiodiniaceae</taxon>
        <taxon>Symbiodinium</taxon>
    </lineage>
</organism>
<keyword evidence="3" id="KW-1185">Reference proteome</keyword>
<name>A0A1Q9E2P2_SYMMI</name>
<feature type="region of interest" description="Disordered" evidence="1">
    <location>
        <begin position="392"/>
        <end position="411"/>
    </location>
</feature>
<feature type="compositionally biased region" description="Polar residues" evidence="1">
    <location>
        <begin position="399"/>
        <end position="408"/>
    </location>
</feature>
<dbReference type="AlphaFoldDB" id="A0A1Q9E2P2"/>
<evidence type="ECO:0000256" key="1">
    <source>
        <dbReference type="SAM" id="MobiDB-lite"/>
    </source>
</evidence>
<dbReference type="Proteomes" id="UP000186817">
    <property type="component" value="Unassembled WGS sequence"/>
</dbReference>
<protein>
    <submittedName>
        <fullName evidence="2">Uncharacterized protein</fullName>
    </submittedName>
</protein>
<proteinExistence type="predicted"/>
<gene>
    <name evidence="2" type="ORF">AK812_SmicGene15490</name>
</gene>
<accession>A0A1Q9E2P2</accession>
<evidence type="ECO:0000313" key="2">
    <source>
        <dbReference type="EMBL" id="OLQ01702.1"/>
    </source>
</evidence>
<evidence type="ECO:0000313" key="3">
    <source>
        <dbReference type="Proteomes" id="UP000186817"/>
    </source>
</evidence>